<dbReference type="GO" id="GO:0005634">
    <property type="term" value="C:nucleus"/>
    <property type="evidence" value="ECO:0007669"/>
    <property type="project" value="UniProtKB-SubCell"/>
</dbReference>
<organism evidence="12">
    <name type="scientific">Triticum aestivum</name>
    <name type="common">Wheat</name>
    <dbReference type="NCBI Taxonomy" id="4565"/>
    <lineage>
        <taxon>Eukaryota</taxon>
        <taxon>Viridiplantae</taxon>
        <taxon>Streptophyta</taxon>
        <taxon>Embryophyta</taxon>
        <taxon>Tracheophyta</taxon>
        <taxon>Spermatophyta</taxon>
        <taxon>Magnoliopsida</taxon>
        <taxon>Liliopsida</taxon>
        <taxon>Poales</taxon>
        <taxon>Poaceae</taxon>
        <taxon>BOP clade</taxon>
        <taxon>Pooideae</taxon>
        <taxon>Triticodae</taxon>
        <taxon>Triticeae</taxon>
        <taxon>Triticinae</taxon>
        <taxon>Triticum</taxon>
    </lineage>
</organism>
<feature type="region of interest" description="Disordered" evidence="10">
    <location>
        <begin position="1"/>
        <end position="20"/>
    </location>
</feature>
<sequence>MRCPARSPARHSMAPASASLLPVAGAKRPFAADSAPDAAEQEQEEQLAQVSLCSLLTLSQSGKQGGDQEGAASKKNGHGHGQSQQQPPKLECPRCSSTDTKFCYYNNYSTAQPRHYCRTCRRYWTHGGTLRKVPVGGACRRRSGSGKRRRSSAEPHTPSSDSPPPPQPEQQDTLPPLPVFPFLTDGGPVFLPQFDLGLAGFPWTTPTATEHLYDGLGAPWGGCDGALAPTGAWDDFGGLELTWPLAAGN</sequence>
<evidence type="ECO:0000259" key="11">
    <source>
        <dbReference type="PROSITE" id="PS50884"/>
    </source>
</evidence>
<evidence type="ECO:0000313" key="13">
    <source>
        <dbReference type="Proteomes" id="UP000019116"/>
    </source>
</evidence>
<keyword evidence="3 9" id="KW-0862">Zinc</keyword>
<keyword evidence="2 8" id="KW-0863">Zinc-finger</keyword>
<evidence type="ECO:0000256" key="8">
    <source>
        <dbReference type="PROSITE-ProRule" id="PRU00071"/>
    </source>
</evidence>
<evidence type="ECO:0000256" key="2">
    <source>
        <dbReference type="ARBA" id="ARBA00022771"/>
    </source>
</evidence>
<dbReference type="OrthoDB" id="1927254at2759"/>
<proteinExistence type="predicted"/>
<dbReference type="Gramene" id="TraesCS2A03G1293400.1">
    <property type="protein sequence ID" value="TraesCS2A03G1293400.1.CDS1"/>
    <property type="gene ID" value="TraesCS2A03G1293400"/>
</dbReference>
<evidence type="ECO:0000256" key="5">
    <source>
        <dbReference type="ARBA" id="ARBA00023125"/>
    </source>
</evidence>
<dbReference type="Gramene" id="TraesCS2A02G591000.1">
    <property type="protein sequence ID" value="TraesCS2A02G591000.1.cds1"/>
    <property type="gene ID" value="TraesCS2A02G591000"/>
</dbReference>
<evidence type="ECO:0000256" key="10">
    <source>
        <dbReference type="SAM" id="MobiDB-lite"/>
    </source>
</evidence>
<dbReference type="Pfam" id="PF02701">
    <property type="entry name" value="Zn_ribbon_Dof"/>
    <property type="match status" value="1"/>
</dbReference>
<comment type="function">
    <text evidence="9">Transcription factor that binds specifically to a 5'-AA[AG]G-3' consensus core sequence.</text>
</comment>
<dbReference type="PROSITE" id="PS50884">
    <property type="entry name" value="ZF_DOF_2"/>
    <property type="match status" value="1"/>
</dbReference>
<evidence type="ECO:0000256" key="1">
    <source>
        <dbReference type="ARBA" id="ARBA00022723"/>
    </source>
</evidence>
<keyword evidence="13" id="KW-1185">Reference proteome</keyword>
<keyword evidence="5 8" id="KW-0238">DNA-binding</keyword>
<dbReference type="GO" id="GO:0003677">
    <property type="term" value="F:DNA binding"/>
    <property type="evidence" value="ECO:0007669"/>
    <property type="project" value="UniProtKB-UniRule"/>
</dbReference>
<feature type="region of interest" description="Disordered" evidence="10">
    <location>
        <begin position="134"/>
        <end position="176"/>
    </location>
</feature>
<evidence type="ECO:0000256" key="3">
    <source>
        <dbReference type="ARBA" id="ARBA00022833"/>
    </source>
</evidence>
<evidence type="ECO:0000256" key="9">
    <source>
        <dbReference type="RuleBase" id="RU369094"/>
    </source>
</evidence>
<keyword evidence="1 9" id="KW-0479">Metal-binding</keyword>
<reference evidence="12" key="2">
    <citation type="submission" date="2018-10" db="UniProtKB">
        <authorList>
            <consortium name="EnsemblPlants"/>
        </authorList>
    </citation>
    <scope>IDENTIFICATION</scope>
</reference>
<keyword evidence="6 9" id="KW-0804">Transcription</keyword>
<evidence type="ECO:0000256" key="6">
    <source>
        <dbReference type="ARBA" id="ARBA00023163"/>
    </source>
</evidence>
<dbReference type="PROSITE" id="PS01361">
    <property type="entry name" value="ZF_DOF_1"/>
    <property type="match status" value="1"/>
</dbReference>
<gene>
    <name evidence="12" type="primary">LOC123186581</name>
</gene>
<dbReference type="GO" id="GO:0008270">
    <property type="term" value="F:zinc ion binding"/>
    <property type="evidence" value="ECO:0007669"/>
    <property type="project" value="UniProtKB-KW"/>
</dbReference>
<keyword evidence="7 8" id="KW-0539">Nucleus</keyword>
<dbReference type="RefSeq" id="XP_044454255.1">
    <property type="nucleotide sequence ID" value="XM_044598320.1"/>
</dbReference>
<dbReference type="InterPro" id="IPR003851">
    <property type="entry name" value="Znf_Dof"/>
</dbReference>
<protein>
    <recommendedName>
        <fullName evidence="9">Dof zinc finger protein</fullName>
    </recommendedName>
</protein>
<dbReference type="PANTHER" id="PTHR31992">
    <property type="entry name" value="DOF ZINC FINGER PROTEIN DOF1.4-RELATED"/>
    <property type="match status" value="1"/>
</dbReference>
<dbReference type="GeneID" id="123186581"/>
<name>A0A3B6BAI7_WHEAT</name>
<keyword evidence="4 9" id="KW-0805">Transcription regulation</keyword>
<dbReference type="InterPro" id="IPR045174">
    <property type="entry name" value="Dof"/>
</dbReference>
<evidence type="ECO:0000256" key="4">
    <source>
        <dbReference type="ARBA" id="ARBA00023015"/>
    </source>
</evidence>
<reference evidence="12" key="1">
    <citation type="submission" date="2018-08" db="EMBL/GenBank/DDBJ databases">
        <authorList>
            <person name="Rossello M."/>
        </authorList>
    </citation>
    <scope>NUCLEOTIDE SEQUENCE [LARGE SCALE GENOMIC DNA]</scope>
    <source>
        <strain evidence="12">cv. Chinese Spring</strain>
    </source>
</reference>
<dbReference type="GO" id="GO:0003700">
    <property type="term" value="F:DNA-binding transcription factor activity"/>
    <property type="evidence" value="ECO:0007669"/>
    <property type="project" value="UniProtKB-UniRule"/>
</dbReference>
<accession>A0A3B6BAI7</accession>
<evidence type="ECO:0000313" key="12">
    <source>
        <dbReference type="EnsemblPlants" id="TraesCS2A02G591000.1.cds1"/>
    </source>
</evidence>
<dbReference type="PANTHER" id="PTHR31992:SF327">
    <property type="entry name" value="DOF ZINC FINGER PROTEIN"/>
    <property type="match status" value="1"/>
</dbReference>
<feature type="compositionally biased region" description="Basic residues" evidence="10">
    <location>
        <begin position="139"/>
        <end position="150"/>
    </location>
</feature>
<evidence type="ECO:0000256" key="7">
    <source>
        <dbReference type="ARBA" id="ARBA00023242"/>
    </source>
</evidence>
<dbReference type="AlphaFoldDB" id="A0A3B6BAI7"/>
<feature type="region of interest" description="Disordered" evidence="10">
    <location>
        <begin position="61"/>
        <end position="92"/>
    </location>
</feature>
<dbReference type="Proteomes" id="UP000019116">
    <property type="component" value="Chromosome 2A"/>
</dbReference>
<feature type="domain" description="Dof-type" evidence="11">
    <location>
        <begin position="90"/>
        <end position="144"/>
    </location>
</feature>
<dbReference type="EnsemblPlants" id="TraesCS2A02G591000.1">
    <property type="protein sequence ID" value="TraesCS2A02G591000.1.cds1"/>
    <property type="gene ID" value="TraesCS2A02G591000"/>
</dbReference>
<comment type="subcellular location">
    <subcellularLocation>
        <location evidence="8 9">Nucleus</location>
    </subcellularLocation>
</comment>